<evidence type="ECO:0000256" key="1">
    <source>
        <dbReference type="ARBA" id="ARBA00022614"/>
    </source>
</evidence>
<feature type="region of interest" description="Disordered" evidence="3">
    <location>
        <begin position="131"/>
        <end position="155"/>
    </location>
</feature>
<dbReference type="SUPFAM" id="SSF52075">
    <property type="entry name" value="Outer arm dynein light chain 1"/>
    <property type="match status" value="1"/>
</dbReference>
<organism evidence="4 5">
    <name type="scientific">Ambispora gerdemannii</name>
    <dbReference type="NCBI Taxonomy" id="144530"/>
    <lineage>
        <taxon>Eukaryota</taxon>
        <taxon>Fungi</taxon>
        <taxon>Fungi incertae sedis</taxon>
        <taxon>Mucoromycota</taxon>
        <taxon>Glomeromycotina</taxon>
        <taxon>Glomeromycetes</taxon>
        <taxon>Archaeosporales</taxon>
        <taxon>Ambisporaceae</taxon>
        <taxon>Ambispora</taxon>
    </lineage>
</organism>
<feature type="region of interest" description="Disordered" evidence="3">
    <location>
        <begin position="288"/>
        <end position="312"/>
    </location>
</feature>
<evidence type="ECO:0000256" key="3">
    <source>
        <dbReference type="SAM" id="MobiDB-lite"/>
    </source>
</evidence>
<protein>
    <submittedName>
        <fullName evidence="4">2120_t:CDS:1</fullName>
    </submittedName>
</protein>
<reference evidence="4" key="1">
    <citation type="submission" date="2021-06" db="EMBL/GenBank/DDBJ databases">
        <authorList>
            <person name="Kallberg Y."/>
            <person name="Tangrot J."/>
            <person name="Rosling A."/>
        </authorList>
    </citation>
    <scope>NUCLEOTIDE SEQUENCE</scope>
    <source>
        <strain evidence="4">MT106</strain>
    </source>
</reference>
<dbReference type="EMBL" id="CAJVPL010002265">
    <property type="protein sequence ID" value="CAG8604986.1"/>
    <property type="molecule type" value="Genomic_DNA"/>
</dbReference>
<dbReference type="PROSITE" id="PS51450">
    <property type="entry name" value="LRR"/>
    <property type="match status" value="1"/>
</dbReference>
<feature type="compositionally biased region" description="Low complexity" evidence="3">
    <location>
        <begin position="288"/>
        <end position="307"/>
    </location>
</feature>
<dbReference type="AlphaFoldDB" id="A0A9N9CKW4"/>
<sequence length="649" mass="72488">MASDNNVIAIDNSSVIGYYIPSTFELPEVPNEYEFHQQRMQRIKNGGSAQPSPAIHFTELLPQQEATATTTSGDAKVINNTSLTTPTKENLPLPLSKELTELLQPIQTQTFQDAFLIEPAPLSVTYTTLGEGKQEQTANSHSTPPAQTVKNDNNTNYNNGAKVFACTNCNRKYQGKNARSILRRHLKEKHGIEAPRGTRWDNDPNRPKTDEERRQRMLQSKRKWAQKARARKNALKASSAVPQMSNPGTPKRTDDNDEDNINKPTSTESPTTARAASQLLYLKTSSLPLSSTTTTSDEESPQTPSPTDNFFFNDNVDVITLDTVMTGGSENDDENNIVTSTTNNTSSCSNYFSTTTLPSINSLTTSIATPTQRSSPCHYAYTQQQPKRFLYGNFALRIIQSTIENGYHLVDLSYLKLRELPIELAELRYHVVLDPQTGVSNKSLKLFLAANKLCKLPGWLWDMNNLKVLSLRNNKLRELPPEIGLLSNLVELSVGNNLLKYLPSEILRSPKLDILNIDPNPFLSPNALIASPLSSQSFLLKTHHRHHQQQLVIHQSTQPASLLDLVARQCALFNLIAENPSKPELPAHLLNRVLHAKKVNKCAGCCGMFLESSIEIVIWKDFLLDNTCVPLLVRLCSAKCWKHNLELIE</sequence>
<dbReference type="PANTHER" id="PTHR48051:SF1">
    <property type="entry name" value="RAS SUPPRESSOR PROTEIN 1"/>
    <property type="match status" value="1"/>
</dbReference>
<dbReference type="GO" id="GO:0005737">
    <property type="term" value="C:cytoplasm"/>
    <property type="evidence" value="ECO:0007669"/>
    <property type="project" value="TreeGrafter"/>
</dbReference>
<dbReference type="PANTHER" id="PTHR48051">
    <property type="match status" value="1"/>
</dbReference>
<keyword evidence="5" id="KW-1185">Reference proteome</keyword>
<feature type="compositionally biased region" description="Polar residues" evidence="3">
    <location>
        <begin position="262"/>
        <end position="274"/>
    </location>
</feature>
<feature type="compositionally biased region" description="Polar residues" evidence="3">
    <location>
        <begin position="135"/>
        <end position="150"/>
    </location>
</feature>
<dbReference type="OrthoDB" id="660555at2759"/>
<dbReference type="InterPro" id="IPR032675">
    <property type="entry name" value="LRR_dom_sf"/>
</dbReference>
<dbReference type="Gene3D" id="3.80.10.10">
    <property type="entry name" value="Ribonuclease Inhibitor"/>
    <property type="match status" value="1"/>
</dbReference>
<dbReference type="InterPro" id="IPR003591">
    <property type="entry name" value="Leu-rich_rpt_typical-subtyp"/>
</dbReference>
<comment type="caution">
    <text evidence="4">The sequence shown here is derived from an EMBL/GenBank/DDBJ whole genome shotgun (WGS) entry which is preliminary data.</text>
</comment>
<dbReference type="InterPro" id="IPR050216">
    <property type="entry name" value="LRR_domain-containing"/>
</dbReference>
<feature type="compositionally biased region" description="Basic residues" evidence="3">
    <location>
        <begin position="219"/>
        <end position="234"/>
    </location>
</feature>
<feature type="compositionally biased region" description="Basic and acidic residues" evidence="3">
    <location>
        <begin position="189"/>
        <end position="215"/>
    </location>
</feature>
<evidence type="ECO:0000313" key="5">
    <source>
        <dbReference type="Proteomes" id="UP000789831"/>
    </source>
</evidence>
<dbReference type="InterPro" id="IPR001611">
    <property type="entry name" value="Leu-rich_rpt"/>
</dbReference>
<keyword evidence="1" id="KW-0433">Leucine-rich repeat</keyword>
<accession>A0A9N9CKW4</accession>
<evidence type="ECO:0000313" key="4">
    <source>
        <dbReference type="EMBL" id="CAG8604986.1"/>
    </source>
</evidence>
<keyword evidence="2" id="KW-0677">Repeat</keyword>
<dbReference type="SMART" id="SM00369">
    <property type="entry name" value="LRR_TYP"/>
    <property type="match status" value="2"/>
</dbReference>
<evidence type="ECO:0000256" key="2">
    <source>
        <dbReference type="ARBA" id="ARBA00022737"/>
    </source>
</evidence>
<feature type="region of interest" description="Disordered" evidence="3">
    <location>
        <begin position="187"/>
        <end position="274"/>
    </location>
</feature>
<gene>
    <name evidence="4" type="ORF">AGERDE_LOCUS9293</name>
</gene>
<dbReference type="Proteomes" id="UP000789831">
    <property type="component" value="Unassembled WGS sequence"/>
</dbReference>
<name>A0A9N9CKW4_9GLOM</name>
<proteinExistence type="predicted"/>